<dbReference type="Proteomes" id="UP001172457">
    <property type="component" value="Unassembled WGS sequence"/>
</dbReference>
<evidence type="ECO:0000313" key="1">
    <source>
        <dbReference type="EMBL" id="KAJ9535059.1"/>
    </source>
</evidence>
<accession>A0AA38S3M0</accession>
<evidence type="ECO:0000313" key="2">
    <source>
        <dbReference type="Proteomes" id="UP001172457"/>
    </source>
</evidence>
<dbReference type="EMBL" id="JARYMX010000904">
    <property type="protein sequence ID" value="KAJ9535059.1"/>
    <property type="molecule type" value="Genomic_DNA"/>
</dbReference>
<organism evidence="1 2">
    <name type="scientific">Centaurea solstitialis</name>
    <name type="common">yellow star-thistle</name>
    <dbReference type="NCBI Taxonomy" id="347529"/>
    <lineage>
        <taxon>Eukaryota</taxon>
        <taxon>Viridiplantae</taxon>
        <taxon>Streptophyta</taxon>
        <taxon>Embryophyta</taxon>
        <taxon>Tracheophyta</taxon>
        <taxon>Spermatophyta</taxon>
        <taxon>Magnoliopsida</taxon>
        <taxon>eudicotyledons</taxon>
        <taxon>Gunneridae</taxon>
        <taxon>Pentapetalae</taxon>
        <taxon>asterids</taxon>
        <taxon>campanulids</taxon>
        <taxon>Asterales</taxon>
        <taxon>Asteraceae</taxon>
        <taxon>Carduoideae</taxon>
        <taxon>Cardueae</taxon>
        <taxon>Centaureinae</taxon>
        <taxon>Centaurea</taxon>
    </lineage>
</organism>
<comment type="caution">
    <text evidence="1">The sequence shown here is derived from an EMBL/GenBank/DDBJ whole genome shotgun (WGS) entry which is preliminary data.</text>
</comment>
<reference evidence="1" key="1">
    <citation type="submission" date="2023-03" db="EMBL/GenBank/DDBJ databases">
        <title>Chromosome-scale reference genome and RAD-based genetic map of yellow starthistle (Centaurea solstitialis) reveal putative structural variation and QTLs associated with invader traits.</title>
        <authorList>
            <person name="Reatini B."/>
            <person name="Cang F.A."/>
            <person name="Jiang Q."/>
            <person name="Mckibben M.T.W."/>
            <person name="Barker M.S."/>
            <person name="Rieseberg L.H."/>
            <person name="Dlugosch K.M."/>
        </authorList>
    </citation>
    <scope>NUCLEOTIDE SEQUENCE</scope>
    <source>
        <strain evidence="1">CAN-66</strain>
        <tissue evidence="1">Leaf</tissue>
    </source>
</reference>
<protein>
    <submittedName>
        <fullName evidence="1">Uncharacterized protein</fullName>
    </submittedName>
</protein>
<dbReference type="AlphaFoldDB" id="A0AA38S3M0"/>
<sequence length="105" mass="12314">MGEKKEVFIEEAFHQNRTNAIQKNELGFRKDEYAKGKQFKQPTLIGEEYPEWKVRMINFLEGIHPRISEFLYNPPYVSMDLIPRVPTTGTTPEISEHYEPKSIAN</sequence>
<keyword evidence="2" id="KW-1185">Reference proteome</keyword>
<name>A0AA38S3M0_9ASTR</name>
<proteinExistence type="predicted"/>
<gene>
    <name evidence="1" type="ORF">OSB04_un001870</name>
</gene>